<evidence type="ECO:0000313" key="2">
    <source>
        <dbReference type="EMBL" id="NYS47873.1"/>
    </source>
</evidence>
<accession>A0ABX2SZR5</accession>
<proteinExistence type="inferred from homology"/>
<comment type="similarity">
    <text evidence="1">Belongs to the ArsC family.</text>
</comment>
<dbReference type="EMBL" id="JACBYF010000015">
    <property type="protein sequence ID" value="NYS47873.1"/>
    <property type="molecule type" value="Genomic_DNA"/>
</dbReference>
<reference evidence="2 3" key="1">
    <citation type="submission" date="2020-07" db="EMBL/GenBank/DDBJ databases">
        <title>MOT database genomes.</title>
        <authorList>
            <person name="Joseph S."/>
            <person name="Aduse-Opoku J."/>
            <person name="Hashim A."/>
            <person name="Wade W."/>
            <person name="Curtis M."/>
        </authorList>
    </citation>
    <scope>NUCLEOTIDE SEQUENCE [LARGE SCALE GENOMIC DNA]</scope>
    <source>
        <strain evidence="2 3">CIP 106318</strain>
    </source>
</reference>
<dbReference type="Proteomes" id="UP000531840">
    <property type="component" value="Unassembled WGS sequence"/>
</dbReference>
<dbReference type="NCBIfam" id="TIGR01617">
    <property type="entry name" value="arsC_related"/>
    <property type="match status" value="1"/>
</dbReference>
<evidence type="ECO:0000313" key="3">
    <source>
        <dbReference type="Proteomes" id="UP000531840"/>
    </source>
</evidence>
<dbReference type="SUPFAM" id="SSF52833">
    <property type="entry name" value="Thioredoxin-like"/>
    <property type="match status" value="1"/>
</dbReference>
<dbReference type="InterPro" id="IPR006660">
    <property type="entry name" value="Arsenate_reductase-like"/>
</dbReference>
<dbReference type="PANTHER" id="PTHR30041">
    <property type="entry name" value="ARSENATE REDUCTASE"/>
    <property type="match status" value="1"/>
</dbReference>
<dbReference type="InterPro" id="IPR006504">
    <property type="entry name" value="Tscrpt_reg_Spx/MgsR"/>
</dbReference>
<dbReference type="CDD" id="cd03036">
    <property type="entry name" value="ArsC_like"/>
    <property type="match status" value="1"/>
</dbReference>
<dbReference type="PROSITE" id="PS51353">
    <property type="entry name" value="ARSC"/>
    <property type="match status" value="1"/>
</dbReference>
<protein>
    <submittedName>
        <fullName evidence="2">Arsenate reductase family protein</fullName>
    </submittedName>
</protein>
<gene>
    <name evidence="2" type="ORF">HZY85_06690</name>
</gene>
<comment type="caution">
    <text evidence="2">The sequence shown here is derived from an EMBL/GenBank/DDBJ whole genome shotgun (WGS) entry which is preliminary data.</text>
</comment>
<evidence type="ECO:0000256" key="1">
    <source>
        <dbReference type="PROSITE-ProRule" id="PRU01282"/>
    </source>
</evidence>
<dbReference type="PANTHER" id="PTHR30041:SF8">
    <property type="entry name" value="PROTEIN YFFB"/>
    <property type="match status" value="1"/>
</dbReference>
<dbReference type="Pfam" id="PF03960">
    <property type="entry name" value="ArsC"/>
    <property type="match status" value="1"/>
</dbReference>
<organism evidence="2 3">
    <name type="scientific">Gemelliphila palaticanis</name>
    <dbReference type="NCBI Taxonomy" id="81950"/>
    <lineage>
        <taxon>Bacteria</taxon>
        <taxon>Bacillati</taxon>
        <taxon>Bacillota</taxon>
        <taxon>Bacilli</taxon>
        <taxon>Bacillales</taxon>
        <taxon>Gemellaceae</taxon>
        <taxon>Gemelliphila</taxon>
    </lineage>
</organism>
<sequence>MKIYEYPKCSTCRAAKKFIKEHNINAEFIDITKEQPSKEEIKNILKTFNIPLKKLFNTSGVKYKELKLKDVLPNISEDEAIDILLSDGMLIKRPLAFHCSQETLLLGFKEDEWSAALTAHKFDW</sequence>
<keyword evidence="3" id="KW-1185">Reference proteome</keyword>
<name>A0ABX2SZR5_9BACL</name>
<dbReference type="Gene3D" id="3.40.30.10">
    <property type="entry name" value="Glutaredoxin"/>
    <property type="match status" value="1"/>
</dbReference>
<dbReference type="RefSeq" id="WP_179941657.1">
    <property type="nucleotide sequence ID" value="NZ_JACBYF010000015.1"/>
</dbReference>
<dbReference type="InterPro" id="IPR036249">
    <property type="entry name" value="Thioredoxin-like_sf"/>
</dbReference>